<sequence length="183" mass="20773">MCPRGRGTTSTRIRTRWISKRVLTFPEVQQWRCYYRRLWAIPPMEDVGSWIGDGYFVTDHSTGMVDSSMMPMLGYLVDIRHTSVYGSVYAIGDVAFCVGFAVGPLLSGSIVKAIGFKGLVYCIAVVCFIYAPLMFLLRKPPGRAEDQTHLKDTSVRYVSYTNDESPEEEDFRKPPLQPQAWVQ</sequence>
<dbReference type="GO" id="GO:0043195">
    <property type="term" value="C:terminal bouton"/>
    <property type="evidence" value="ECO:0007669"/>
    <property type="project" value="TreeGrafter"/>
</dbReference>
<evidence type="ECO:0000256" key="5">
    <source>
        <dbReference type="ARBA" id="ARBA00023136"/>
    </source>
</evidence>
<evidence type="ECO:0000256" key="6">
    <source>
        <dbReference type="SAM" id="MobiDB-lite"/>
    </source>
</evidence>
<protein>
    <submittedName>
        <fullName evidence="8">Synaptic vesicular amine transporter</fullName>
    </submittedName>
</protein>
<dbReference type="SUPFAM" id="SSF103473">
    <property type="entry name" value="MFS general substrate transporter"/>
    <property type="match status" value="1"/>
</dbReference>
<comment type="caution">
    <text evidence="8">The sequence shown here is derived from an EMBL/GenBank/DDBJ whole genome shotgun (WGS) entry which is preliminary data.</text>
</comment>
<evidence type="ECO:0000313" key="9">
    <source>
        <dbReference type="Proteomes" id="UP000499080"/>
    </source>
</evidence>
<dbReference type="Pfam" id="PF07690">
    <property type="entry name" value="MFS_1"/>
    <property type="match status" value="1"/>
</dbReference>
<evidence type="ECO:0000256" key="3">
    <source>
        <dbReference type="ARBA" id="ARBA00022692"/>
    </source>
</evidence>
<keyword evidence="4 7" id="KW-1133">Transmembrane helix</keyword>
<comment type="subcellular location">
    <subcellularLocation>
        <location evidence="1">Membrane</location>
        <topology evidence="1">Multi-pass membrane protein</topology>
    </subcellularLocation>
</comment>
<dbReference type="GO" id="GO:0030672">
    <property type="term" value="C:synaptic vesicle membrane"/>
    <property type="evidence" value="ECO:0007669"/>
    <property type="project" value="TreeGrafter"/>
</dbReference>
<evidence type="ECO:0000256" key="2">
    <source>
        <dbReference type="ARBA" id="ARBA00022448"/>
    </source>
</evidence>
<feature type="transmembrane region" description="Helical" evidence="7">
    <location>
        <begin position="118"/>
        <end position="137"/>
    </location>
</feature>
<feature type="transmembrane region" description="Helical" evidence="7">
    <location>
        <begin position="88"/>
        <end position="106"/>
    </location>
</feature>
<keyword evidence="5 7" id="KW-0472">Membrane</keyword>
<dbReference type="GO" id="GO:0005335">
    <property type="term" value="F:serotonin:sodium:chloride symporter activity"/>
    <property type="evidence" value="ECO:0007669"/>
    <property type="project" value="TreeGrafter"/>
</dbReference>
<dbReference type="Proteomes" id="UP000499080">
    <property type="component" value="Unassembled WGS sequence"/>
</dbReference>
<keyword evidence="2" id="KW-0813">Transport</keyword>
<dbReference type="InterPro" id="IPR011701">
    <property type="entry name" value="MFS"/>
</dbReference>
<proteinExistence type="predicted"/>
<reference evidence="8 9" key="1">
    <citation type="journal article" date="2019" name="Sci. Rep.">
        <title>Orb-weaving spider Araneus ventricosus genome elucidates the spidroin gene catalogue.</title>
        <authorList>
            <person name="Kono N."/>
            <person name="Nakamura H."/>
            <person name="Ohtoshi R."/>
            <person name="Moran D.A.P."/>
            <person name="Shinohara A."/>
            <person name="Yoshida Y."/>
            <person name="Fujiwara M."/>
            <person name="Mori M."/>
            <person name="Tomita M."/>
            <person name="Arakawa K."/>
        </authorList>
    </citation>
    <scope>NUCLEOTIDE SEQUENCE [LARGE SCALE GENOMIC DNA]</scope>
</reference>
<dbReference type="InterPro" id="IPR036259">
    <property type="entry name" value="MFS_trans_sf"/>
</dbReference>
<dbReference type="AlphaFoldDB" id="A0A4Y2K3Z0"/>
<evidence type="ECO:0000256" key="1">
    <source>
        <dbReference type="ARBA" id="ARBA00004141"/>
    </source>
</evidence>
<dbReference type="PANTHER" id="PTHR23506">
    <property type="entry name" value="GH10249P"/>
    <property type="match status" value="1"/>
</dbReference>
<evidence type="ECO:0000256" key="4">
    <source>
        <dbReference type="ARBA" id="ARBA00022989"/>
    </source>
</evidence>
<dbReference type="GO" id="GO:0015842">
    <property type="term" value="P:aminergic neurotransmitter loading into synaptic vesicle"/>
    <property type="evidence" value="ECO:0007669"/>
    <property type="project" value="TreeGrafter"/>
</dbReference>
<dbReference type="Gene3D" id="1.20.1250.20">
    <property type="entry name" value="MFS general substrate transporter like domains"/>
    <property type="match status" value="1"/>
</dbReference>
<keyword evidence="3 7" id="KW-0812">Transmembrane</keyword>
<dbReference type="OrthoDB" id="5086884at2759"/>
<dbReference type="EMBL" id="BGPR01004206">
    <property type="protein sequence ID" value="GBM97111.1"/>
    <property type="molecule type" value="Genomic_DNA"/>
</dbReference>
<dbReference type="InterPro" id="IPR050930">
    <property type="entry name" value="MFS_Vesicular_Transporter"/>
</dbReference>
<feature type="region of interest" description="Disordered" evidence="6">
    <location>
        <begin position="162"/>
        <end position="183"/>
    </location>
</feature>
<dbReference type="PANTHER" id="PTHR23506:SF23">
    <property type="entry name" value="GH10249P"/>
    <property type="match status" value="1"/>
</dbReference>
<organism evidence="8 9">
    <name type="scientific">Araneus ventricosus</name>
    <name type="common">Orbweaver spider</name>
    <name type="synonym">Epeira ventricosa</name>
    <dbReference type="NCBI Taxonomy" id="182803"/>
    <lineage>
        <taxon>Eukaryota</taxon>
        <taxon>Metazoa</taxon>
        <taxon>Ecdysozoa</taxon>
        <taxon>Arthropoda</taxon>
        <taxon>Chelicerata</taxon>
        <taxon>Arachnida</taxon>
        <taxon>Araneae</taxon>
        <taxon>Araneomorphae</taxon>
        <taxon>Entelegynae</taxon>
        <taxon>Araneoidea</taxon>
        <taxon>Araneidae</taxon>
        <taxon>Araneus</taxon>
    </lineage>
</organism>
<accession>A0A4Y2K3Z0</accession>
<evidence type="ECO:0000313" key="8">
    <source>
        <dbReference type="EMBL" id="GBM97111.1"/>
    </source>
</evidence>
<evidence type="ECO:0000256" key="7">
    <source>
        <dbReference type="SAM" id="Phobius"/>
    </source>
</evidence>
<name>A0A4Y2K3Z0_ARAVE</name>
<gene>
    <name evidence="8" type="primary">SLC18A2_3</name>
    <name evidence="8" type="ORF">AVEN_52524_1</name>
</gene>
<keyword evidence="9" id="KW-1185">Reference proteome</keyword>